<dbReference type="Pfam" id="PF09233">
    <property type="entry name" value="Endonuc-EcoRV"/>
    <property type="match status" value="1"/>
</dbReference>
<dbReference type="GO" id="GO:0016787">
    <property type="term" value="F:hydrolase activity"/>
    <property type="evidence" value="ECO:0007669"/>
    <property type="project" value="UniProtKB-KW"/>
</dbReference>
<dbReference type="GO" id="GO:0003677">
    <property type="term" value="F:DNA binding"/>
    <property type="evidence" value="ECO:0007669"/>
    <property type="project" value="InterPro"/>
</dbReference>
<dbReference type="InterPro" id="IPR011335">
    <property type="entry name" value="Restrct_endonuc-II-like"/>
</dbReference>
<gene>
    <name evidence="4" type="ORF">COV54_01425</name>
</gene>
<keyword evidence="2" id="KW-0255">Endonuclease</keyword>
<name>A0A2H0NER3_9BACT</name>
<dbReference type="Proteomes" id="UP000228867">
    <property type="component" value="Unassembled WGS sequence"/>
</dbReference>
<dbReference type="Gene3D" id="3.40.600.10">
    <property type="entry name" value="DNA mismatch repair MutH/Restriction endonuclease, type II"/>
    <property type="match status" value="1"/>
</dbReference>
<evidence type="ECO:0008006" key="6">
    <source>
        <dbReference type="Google" id="ProtNLM"/>
    </source>
</evidence>
<proteinExistence type="predicted"/>
<evidence type="ECO:0000256" key="2">
    <source>
        <dbReference type="ARBA" id="ARBA00022759"/>
    </source>
</evidence>
<evidence type="ECO:0000313" key="5">
    <source>
        <dbReference type="Proteomes" id="UP000228867"/>
    </source>
</evidence>
<organism evidence="4 5">
    <name type="scientific">Candidatus Jorgensenbacteria bacterium CG11_big_fil_rev_8_21_14_0_20_38_23</name>
    <dbReference type="NCBI Taxonomy" id="1974594"/>
    <lineage>
        <taxon>Bacteria</taxon>
        <taxon>Candidatus Joergenseniibacteriota</taxon>
    </lineage>
</organism>
<dbReference type="InterPro" id="IPR037057">
    <property type="entry name" value="DNA_rep_MutH/T2_RE_sf"/>
</dbReference>
<evidence type="ECO:0000313" key="4">
    <source>
        <dbReference type="EMBL" id="PIR07354.1"/>
    </source>
</evidence>
<protein>
    <recommendedName>
        <fullName evidence="6">Restriction endonuclease</fullName>
    </recommendedName>
</protein>
<dbReference type="AlphaFoldDB" id="A0A2H0NER3"/>
<reference evidence="4 5" key="1">
    <citation type="submission" date="2017-09" db="EMBL/GenBank/DDBJ databases">
        <title>Depth-based differentiation of microbial function through sediment-hosted aquifers and enrichment of novel symbionts in the deep terrestrial subsurface.</title>
        <authorList>
            <person name="Probst A.J."/>
            <person name="Ladd B."/>
            <person name="Jarett J.K."/>
            <person name="Geller-Mcgrath D.E."/>
            <person name="Sieber C.M."/>
            <person name="Emerson J.B."/>
            <person name="Anantharaman K."/>
            <person name="Thomas B.C."/>
            <person name="Malmstrom R."/>
            <person name="Stieglmeier M."/>
            <person name="Klingl A."/>
            <person name="Woyke T."/>
            <person name="Ryan C.M."/>
            <person name="Banfield J.F."/>
        </authorList>
    </citation>
    <scope>NUCLEOTIDE SEQUENCE [LARGE SCALE GENOMIC DNA]</scope>
    <source>
        <strain evidence="4">CG11_big_fil_rev_8_21_14_0_20_38_23</strain>
    </source>
</reference>
<dbReference type="EMBL" id="PCWR01000034">
    <property type="protein sequence ID" value="PIR07354.1"/>
    <property type="molecule type" value="Genomic_DNA"/>
</dbReference>
<sequence length="212" mass="24497">MIKNFKKELEKIASGISWNFIGILDTDKKLHPIPKNIQIQALFEYLGREKVTEWAKRRRIKVIESTNTREYPDLTLLGGPLGKEIIALDVKTGRRDGGRTGFTLGSYWGYFRRPNKKMAGCRLPYGQFSQHWIIGFIYDWNESADTLHMVSNIEAIVQEKWKLASKSTGTGTTTAIGSIKDIKMLKAGKSNFKTEKEFLKYWRNYKRRIVSQ</sequence>
<evidence type="ECO:0000256" key="1">
    <source>
        <dbReference type="ARBA" id="ARBA00022722"/>
    </source>
</evidence>
<keyword evidence="1" id="KW-0540">Nuclease</keyword>
<comment type="caution">
    <text evidence="4">The sequence shown here is derived from an EMBL/GenBank/DDBJ whole genome shotgun (WGS) entry which is preliminary data.</text>
</comment>
<dbReference type="InterPro" id="IPR015314">
    <property type="entry name" value="Restrct_endonuc_II_EcoRV"/>
</dbReference>
<keyword evidence="3" id="KW-0378">Hydrolase</keyword>
<dbReference type="GO" id="GO:0004519">
    <property type="term" value="F:endonuclease activity"/>
    <property type="evidence" value="ECO:0007669"/>
    <property type="project" value="UniProtKB-KW"/>
</dbReference>
<evidence type="ECO:0000256" key="3">
    <source>
        <dbReference type="ARBA" id="ARBA00022801"/>
    </source>
</evidence>
<dbReference type="SUPFAM" id="SSF52980">
    <property type="entry name" value="Restriction endonuclease-like"/>
    <property type="match status" value="1"/>
</dbReference>
<accession>A0A2H0NER3</accession>